<dbReference type="EMBL" id="RQZA01000003">
    <property type="protein sequence ID" value="RRD31615.1"/>
    <property type="molecule type" value="Genomic_DNA"/>
</dbReference>
<dbReference type="InterPro" id="IPR006059">
    <property type="entry name" value="SBP"/>
</dbReference>
<dbReference type="Proteomes" id="UP000281771">
    <property type="component" value="Unassembled WGS sequence"/>
</dbReference>
<reference evidence="1 2" key="1">
    <citation type="submission" date="2018-11" db="EMBL/GenBank/DDBJ databases">
        <title>Genomes From Bacteria Associated with the Canine Oral Cavity: a Test Case for Automated Genome-Based Taxonomic Assignment.</title>
        <authorList>
            <person name="Coil D.A."/>
            <person name="Jospin G."/>
            <person name="Darling A.E."/>
            <person name="Wallis C."/>
            <person name="Davis I.J."/>
            <person name="Harris S."/>
            <person name="Eisen J.A."/>
            <person name="Holcombe L.J."/>
            <person name="O'Flynn C."/>
        </authorList>
    </citation>
    <scope>NUCLEOTIDE SEQUENCE [LARGE SCALE GENOMIC DNA]</scope>
    <source>
        <strain evidence="1 2">OH4621_COT-116</strain>
    </source>
</reference>
<comment type="caution">
    <text evidence="1">The sequence shown here is derived from an EMBL/GenBank/DDBJ whole genome shotgun (WGS) entry which is preliminary data.</text>
</comment>
<dbReference type="PANTHER" id="PTHR43649:SF12">
    <property type="entry name" value="DIACETYLCHITOBIOSE BINDING PROTEIN DASA"/>
    <property type="match status" value="1"/>
</dbReference>
<dbReference type="STRING" id="1123309.GCA_000377005_00720"/>
<dbReference type="SUPFAM" id="SSF53850">
    <property type="entry name" value="Periplasmic binding protein-like II"/>
    <property type="match status" value="1"/>
</dbReference>
<dbReference type="Pfam" id="PF13416">
    <property type="entry name" value="SBP_bac_8"/>
    <property type="match status" value="1"/>
</dbReference>
<dbReference type="Gene3D" id="3.40.190.10">
    <property type="entry name" value="Periplasmic binding protein-like II"/>
    <property type="match status" value="1"/>
</dbReference>
<keyword evidence="2" id="KW-1185">Reference proteome</keyword>
<accession>A0A3P1VDU7</accession>
<dbReference type="PANTHER" id="PTHR43649">
    <property type="entry name" value="ARABINOSE-BINDING PROTEIN-RELATED"/>
    <property type="match status" value="1"/>
</dbReference>
<dbReference type="AlphaFoldDB" id="A0A3P1VDU7"/>
<evidence type="ECO:0000313" key="1">
    <source>
        <dbReference type="EMBL" id="RRD31615.1"/>
    </source>
</evidence>
<organism evidence="1 2">
    <name type="scientific">Streptococcus minor</name>
    <dbReference type="NCBI Taxonomy" id="229549"/>
    <lineage>
        <taxon>Bacteria</taxon>
        <taxon>Bacillati</taxon>
        <taxon>Bacillota</taxon>
        <taxon>Bacilli</taxon>
        <taxon>Lactobacillales</taxon>
        <taxon>Streptococcaceae</taxon>
        <taxon>Streptococcus</taxon>
    </lineage>
</organism>
<dbReference type="RefSeq" id="WP_124776604.1">
    <property type="nucleotide sequence ID" value="NZ_RQZA01000003.1"/>
</dbReference>
<name>A0A3P1VDU7_9STRE</name>
<proteinExistence type="predicted"/>
<gene>
    <name evidence="1" type="ORF">EII38_05215</name>
</gene>
<dbReference type="InterPro" id="IPR050490">
    <property type="entry name" value="Bact_solute-bd_prot1"/>
</dbReference>
<protein>
    <submittedName>
        <fullName evidence="1">Extracellular solute-binding protein</fullName>
    </submittedName>
</protein>
<sequence length="477" mass="54202">MKKTVNKTMRWLVWLVFFNFLFLGGLIAGCSKKEQSITLTVWHVYGGQTDSPLNVMIEEFNQTVGKEKGITLQVTQVSNTNTIHKAVLAASKNEPGAADLPDLFISYPKTLLAMSDSSVLVDFQDYFSEEELSSFVPAFLQEGMIDEELLVLPVAKSTEILFVNQTLFERFATETGADLEQLKTWEGLFQMSKEYRKWTDHQTPEVVGDGKSLFVHDYHFNYLQVGITSMGEDFFKEGTIAFDQNFTKAWLPYARAAIQGGIWLQDGYATEPLRTGEIIVSVASSASVLYYEDIVTYPNNISEPITVQAFPIPIFEDGSRLVMQRGAGFCLTKSTPEREKAASEFLKWLTEPKCNVRFVTQVGYMPVKKDAFTYLPEAVTSMKNPKYKSLYEAFIQTQQDYSFYTAPQLSNYLELEMEVEKNARKILREARENYAAEVASWKGLSAEEKESREEQLAQQLALESLASFQDMIEQFQE</sequence>
<evidence type="ECO:0000313" key="2">
    <source>
        <dbReference type="Proteomes" id="UP000281771"/>
    </source>
</evidence>
<dbReference type="PROSITE" id="PS51257">
    <property type="entry name" value="PROKAR_LIPOPROTEIN"/>
    <property type="match status" value="1"/>
</dbReference>